<dbReference type="RefSeq" id="WP_118844995.1">
    <property type="nucleotide sequence ID" value="NZ_CP032091.1"/>
</dbReference>
<dbReference type="AlphaFoldDB" id="A0AAD0WE92"/>
<dbReference type="SUPFAM" id="SSF49313">
    <property type="entry name" value="Cadherin-like"/>
    <property type="match status" value="1"/>
</dbReference>
<evidence type="ECO:0000313" key="2">
    <source>
        <dbReference type="Proteomes" id="UP000264605"/>
    </source>
</evidence>
<dbReference type="InterPro" id="IPR015919">
    <property type="entry name" value="Cadherin-like_sf"/>
</dbReference>
<protein>
    <submittedName>
        <fullName evidence="1">Uncharacterized protein</fullName>
    </submittedName>
</protein>
<accession>A0AAD0WE92</accession>
<dbReference type="GeneID" id="99507507"/>
<sequence length="639" mass="71943">MKKFLGVSALTLALTACGGSSTDKKPDDKVVQNTAPTLSGSLTINTKALEPATLVVDVKDEQNDTITATIIDKPEWLNLSSKNNQVTFKIEPSLFDIANHTFTVEVSDGKATNQYTLIVNVAENREAWQSITLSDDDIIGNWHTKDASIQLIFASKDSGVLSHNGELSAFKWSNPDVVALNTHAIDCVLDCSQKALIEIDVLAKRDDALRVEFFNVSEDKGDVVTLYKTQPELRSHYYVDTRVSTFHTVNHLNTEAEESYFEFVLASSVPTPSGKTLFQPYADFSAMLNGTQLTITSDTLVNTYNTSQLHKDGYEFNVAFDLNLIDAEIIAQFDDFLVVKVSHNLTYHDEITPSQIAESAELVAAMQTQTSIGTFRRITPTAVPNLEIGTRYTGRLDNKIADTGEGLTLRYVPTHFAITAANQATVTFNTPKNNDSFKWHYTLDNNGETIKLTGNGSDTSLQFFTMHTGKMLYALERNKEERQARLAYELLEVIDETNITLADYKEVFSYLRQDFIIGNNKVFWFINDDGKGSYYFNSSFGETDAAYFTPNAYWQLESDNSITFALMSLCPNADEFVSCKNEILANETGSYLSLANFKMLYKDGDKYIFDRLIWQRLYDYSDQVYKENVYQHSYWMGQQ</sequence>
<geneLocation type="plasmid" evidence="1 2">
    <name>unnamed1</name>
</geneLocation>
<keyword evidence="1" id="KW-0614">Plasmid</keyword>
<dbReference type="KEGG" id="pdj:D0907_18650"/>
<name>A0AAD0WE92_9GAMM</name>
<dbReference type="Proteomes" id="UP000264605">
    <property type="component" value="Plasmid unnamed1"/>
</dbReference>
<evidence type="ECO:0000313" key="1">
    <source>
        <dbReference type="EMBL" id="AXV67329.1"/>
    </source>
</evidence>
<reference evidence="1 2" key="1">
    <citation type="submission" date="2018-08" db="EMBL/GenBank/DDBJ databases">
        <title>Draft genome sequence of Pseudoalteromonas donghaensis HJ51.</title>
        <authorList>
            <person name="Oh J."/>
            <person name="Roh D."/>
        </authorList>
    </citation>
    <scope>NUCLEOTIDE SEQUENCE [LARGE SCALE GENOMIC DNA]</scope>
    <source>
        <strain evidence="1 2">HJ51</strain>
        <plasmid evidence="1 2">unnamed1</plasmid>
    </source>
</reference>
<organism evidence="1 2">
    <name type="scientific">Pseudoalteromonas lipolytica</name>
    <dbReference type="NCBI Taxonomy" id="570156"/>
    <lineage>
        <taxon>Bacteria</taxon>
        <taxon>Pseudomonadati</taxon>
        <taxon>Pseudomonadota</taxon>
        <taxon>Gammaproteobacteria</taxon>
        <taxon>Alteromonadales</taxon>
        <taxon>Pseudoalteromonadaceae</taxon>
        <taxon>Pseudoalteromonas</taxon>
    </lineage>
</organism>
<dbReference type="PROSITE" id="PS51257">
    <property type="entry name" value="PROKAR_LIPOPROTEIN"/>
    <property type="match status" value="1"/>
</dbReference>
<proteinExistence type="predicted"/>
<dbReference type="GO" id="GO:0005509">
    <property type="term" value="F:calcium ion binding"/>
    <property type="evidence" value="ECO:0007669"/>
    <property type="project" value="InterPro"/>
</dbReference>
<gene>
    <name evidence="1" type="ORF">D0907_18650</name>
</gene>
<dbReference type="GO" id="GO:0016020">
    <property type="term" value="C:membrane"/>
    <property type="evidence" value="ECO:0007669"/>
    <property type="project" value="InterPro"/>
</dbReference>
<dbReference type="EMBL" id="CP032091">
    <property type="protein sequence ID" value="AXV67329.1"/>
    <property type="molecule type" value="Genomic_DNA"/>
</dbReference>